<dbReference type="EMBL" id="CP002431">
    <property type="protein sequence ID" value="ADU61121.1"/>
    <property type="molecule type" value="Genomic_DNA"/>
</dbReference>
<gene>
    <name evidence="1" type="ordered locus">Daes_0093</name>
</gene>
<dbReference type="SUPFAM" id="SSF52540">
    <property type="entry name" value="P-loop containing nucleoside triphosphate hydrolases"/>
    <property type="match status" value="1"/>
</dbReference>
<dbReference type="RefSeq" id="WP_013513058.1">
    <property type="nucleotide sequence ID" value="NC_014844.1"/>
</dbReference>
<dbReference type="HOGENOM" id="CLU_459859_0_0_7"/>
<accession>E6VUH6</accession>
<organism evidence="1 2">
    <name type="scientific">Pseudodesulfovibrio aespoeensis (strain ATCC 700646 / DSM 10631 / Aspo-2)</name>
    <name type="common">Desulfovibrio aespoeensis</name>
    <dbReference type="NCBI Taxonomy" id="643562"/>
    <lineage>
        <taxon>Bacteria</taxon>
        <taxon>Pseudomonadati</taxon>
        <taxon>Thermodesulfobacteriota</taxon>
        <taxon>Desulfovibrionia</taxon>
        <taxon>Desulfovibrionales</taxon>
        <taxon>Desulfovibrionaceae</taxon>
    </lineage>
</organism>
<dbReference type="AlphaFoldDB" id="E6VUH6"/>
<dbReference type="OrthoDB" id="5459800at2"/>
<proteinExistence type="predicted"/>
<dbReference type="InterPro" id="IPR027417">
    <property type="entry name" value="P-loop_NTPase"/>
</dbReference>
<keyword evidence="2" id="KW-1185">Reference proteome</keyword>
<protein>
    <recommendedName>
        <fullName evidence="3">Sulfotransferase family protein</fullName>
    </recommendedName>
</protein>
<evidence type="ECO:0008006" key="3">
    <source>
        <dbReference type="Google" id="ProtNLM"/>
    </source>
</evidence>
<sequence>MKLHLHIGTFKTGSTTLQHFLLHNAKELSERGVAIPSLMGNALMPIRFSTAVGNPQVVEFHKQSQTHIAKGATLPSAEEAQKALQKTFNNLREDACILSWEGLPLFFPEKEDVERLADQLGTVCDKIQIVIYLRRQDSLYASLYGELIYQGRFFNDPDAPFSYESAEGAFGFGESGSNMRWFDYAGLTKTWADVFGAENVLVRPFEKQQLVNADIVSDFLSIFGLDKEDFDPIPDKNKSIDRFQMEFLRHMLRHLPSHVRGELNPAFLHLGRMMHNSIPPTTHYKTSTRGAREFLQRFEASNAYVARTFLGRQDGRLFLDPAPADNSAELPDLTVEKAMEITGQIWNEQWNHVGRITNRDKETIRKAEAHAATLRDAGTALLALGLSAQGKPSAAKVLFAGIPNVENRKELRDHLFQTHALQNPDTLALYLAHCPPALRTDTARENTVLPPEAPFAQQPRPARVLVFRSAPPMVCIDLFAHLFRTWPGVQADVVIQKGSTLDHGFPFAERLYVEPARFSAESFFSTFSAESLRTRYDLAIIPTNGELAGYAPFFEVASKLACPTCAAYRSDNLLLPEAGKVLELMPMTPGHPQ</sequence>
<evidence type="ECO:0000313" key="2">
    <source>
        <dbReference type="Proteomes" id="UP000002191"/>
    </source>
</evidence>
<dbReference type="STRING" id="643562.Daes_0093"/>
<dbReference type="KEGG" id="das:Daes_0093"/>
<dbReference type="eggNOG" id="COG1874">
    <property type="taxonomic scope" value="Bacteria"/>
</dbReference>
<evidence type="ECO:0000313" key="1">
    <source>
        <dbReference type="EMBL" id="ADU61121.1"/>
    </source>
</evidence>
<name>E6VUH6_PSEA9</name>
<reference evidence="2" key="1">
    <citation type="submission" date="2010-12" db="EMBL/GenBank/DDBJ databases">
        <title>Complete sequence of Desulfovibrio aespoeensis Aspo-2.</title>
        <authorList>
            <consortium name="US DOE Joint Genome Institute"/>
            <person name="Lucas S."/>
            <person name="Copeland A."/>
            <person name="Lapidus A."/>
            <person name="Cheng J.-F."/>
            <person name="Goodwin L."/>
            <person name="Pitluck S."/>
            <person name="Chertkov O."/>
            <person name="Misra M."/>
            <person name="Detter J.C."/>
            <person name="Han C."/>
            <person name="Tapia R."/>
            <person name="Land M."/>
            <person name="Hauser L."/>
            <person name="Kyrpides N."/>
            <person name="Ivanova N."/>
            <person name="Ovchinnikova G."/>
            <person name="Pedersen K."/>
            <person name="Jagevall S."/>
            <person name="Hazen T."/>
            <person name="Woyke T."/>
        </authorList>
    </citation>
    <scope>NUCLEOTIDE SEQUENCE [LARGE SCALE GENOMIC DNA]</scope>
    <source>
        <strain evidence="2">ATCC 700646 / DSM 10631 / Aspo-2</strain>
    </source>
</reference>
<reference evidence="1 2" key="2">
    <citation type="journal article" date="2014" name="Genome Announc.">
        <title>Complete Genome Sequence of the Subsurface, Mesophilic Sulfate-Reducing Bacterium Desulfovibrio aespoeensis Aspo-2.</title>
        <authorList>
            <person name="Pedersen K."/>
            <person name="Bengtsson A."/>
            <person name="Edlund J."/>
            <person name="Rabe L."/>
            <person name="Hazen T."/>
            <person name="Chakraborty R."/>
            <person name="Goodwin L."/>
            <person name="Shapiro N."/>
        </authorList>
    </citation>
    <scope>NUCLEOTIDE SEQUENCE [LARGE SCALE GENOMIC DNA]</scope>
    <source>
        <strain evidence="2">ATCC 700646 / DSM 10631 / Aspo-2</strain>
    </source>
</reference>
<dbReference type="Gene3D" id="3.40.50.300">
    <property type="entry name" value="P-loop containing nucleotide triphosphate hydrolases"/>
    <property type="match status" value="1"/>
</dbReference>
<dbReference type="Proteomes" id="UP000002191">
    <property type="component" value="Chromosome"/>
</dbReference>